<dbReference type="UniPathway" id="UPA00219"/>
<dbReference type="SUPFAM" id="SSF53623">
    <property type="entry name" value="MurD-like peptide ligases, catalytic domain"/>
    <property type="match status" value="1"/>
</dbReference>
<dbReference type="PANTHER" id="PTHR43024">
    <property type="entry name" value="UDP-N-ACETYLMURAMOYL-TRIPEPTIDE--D-ALANYL-D-ALANINE LIGASE"/>
    <property type="match status" value="1"/>
</dbReference>
<dbReference type="EC" id="6.3.2.10" evidence="10 11"/>
<dbReference type="Pfam" id="PF01225">
    <property type="entry name" value="Mur_ligase"/>
    <property type="match status" value="1"/>
</dbReference>
<dbReference type="InterPro" id="IPR036615">
    <property type="entry name" value="Mur_ligase_C_dom_sf"/>
</dbReference>
<comment type="similarity">
    <text evidence="10">Belongs to the MurCDEF family. MurF subfamily.</text>
</comment>
<evidence type="ECO:0000259" key="12">
    <source>
        <dbReference type="Pfam" id="PF01225"/>
    </source>
</evidence>
<evidence type="ECO:0000256" key="1">
    <source>
        <dbReference type="ARBA" id="ARBA00022490"/>
    </source>
</evidence>
<dbReference type="Gene3D" id="3.40.1190.10">
    <property type="entry name" value="Mur-like, catalytic domain"/>
    <property type="match status" value="1"/>
</dbReference>
<evidence type="ECO:0000256" key="3">
    <source>
        <dbReference type="ARBA" id="ARBA00022618"/>
    </source>
</evidence>
<dbReference type="GO" id="GO:0005737">
    <property type="term" value="C:cytoplasm"/>
    <property type="evidence" value="ECO:0007669"/>
    <property type="project" value="UniProtKB-SubCell"/>
</dbReference>
<evidence type="ECO:0000313" key="16">
    <source>
        <dbReference type="Proteomes" id="UP000294835"/>
    </source>
</evidence>
<dbReference type="InterPro" id="IPR000713">
    <property type="entry name" value="Mur_ligase_N"/>
</dbReference>
<evidence type="ECO:0000256" key="4">
    <source>
        <dbReference type="ARBA" id="ARBA00022741"/>
    </source>
</evidence>
<dbReference type="GO" id="GO:0008766">
    <property type="term" value="F:UDP-N-acetylmuramoylalanyl-D-glutamyl-2,6-diaminopimelate-D-alanyl-D-alanine ligase activity"/>
    <property type="evidence" value="ECO:0007669"/>
    <property type="project" value="RHEA"/>
</dbReference>
<dbReference type="GO" id="GO:0071555">
    <property type="term" value="P:cell wall organization"/>
    <property type="evidence" value="ECO:0007669"/>
    <property type="project" value="UniProtKB-KW"/>
</dbReference>
<keyword evidence="3 10" id="KW-0132">Cell division</keyword>
<keyword evidence="8 10" id="KW-0131">Cell cycle</keyword>
<evidence type="ECO:0000256" key="9">
    <source>
        <dbReference type="ARBA" id="ARBA00023316"/>
    </source>
</evidence>
<dbReference type="HAMAP" id="MF_02019">
    <property type="entry name" value="MurF"/>
    <property type="match status" value="1"/>
</dbReference>
<evidence type="ECO:0000313" key="15">
    <source>
        <dbReference type="EMBL" id="TCP43139.1"/>
    </source>
</evidence>
<dbReference type="InterPro" id="IPR036565">
    <property type="entry name" value="Mur-like_cat_sf"/>
</dbReference>
<gene>
    <name evidence="10" type="primary">murF</name>
    <name evidence="15" type="ORF">EV662_102332</name>
</gene>
<comment type="subcellular location">
    <subcellularLocation>
        <location evidence="10 11">Cytoplasm</location>
    </subcellularLocation>
</comment>
<dbReference type="GO" id="GO:0005524">
    <property type="term" value="F:ATP binding"/>
    <property type="evidence" value="ECO:0007669"/>
    <property type="project" value="UniProtKB-UniRule"/>
</dbReference>
<evidence type="ECO:0000256" key="8">
    <source>
        <dbReference type="ARBA" id="ARBA00023306"/>
    </source>
</evidence>
<dbReference type="GO" id="GO:0009252">
    <property type="term" value="P:peptidoglycan biosynthetic process"/>
    <property type="evidence" value="ECO:0007669"/>
    <property type="project" value="UniProtKB-UniRule"/>
</dbReference>
<keyword evidence="1 10" id="KW-0963">Cytoplasm</keyword>
<evidence type="ECO:0000259" key="13">
    <source>
        <dbReference type="Pfam" id="PF02875"/>
    </source>
</evidence>
<dbReference type="EMBL" id="SLXP01000002">
    <property type="protein sequence ID" value="TCP43139.1"/>
    <property type="molecule type" value="Genomic_DNA"/>
</dbReference>
<dbReference type="Gene3D" id="3.90.190.20">
    <property type="entry name" value="Mur ligase, C-terminal domain"/>
    <property type="match status" value="1"/>
</dbReference>
<comment type="caution">
    <text evidence="15">The sequence shown here is derived from an EMBL/GenBank/DDBJ whole genome shotgun (WGS) entry which is preliminary data.</text>
</comment>
<dbReference type="AlphaFoldDB" id="A0A4R2Q3Z0"/>
<keyword evidence="9 10" id="KW-0961">Cell wall biogenesis/degradation</keyword>
<keyword evidence="5 10" id="KW-0067">ATP-binding</keyword>
<dbReference type="GO" id="GO:0051301">
    <property type="term" value="P:cell division"/>
    <property type="evidence" value="ECO:0007669"/>
    <property type="project" value="UniProtKB-KW"/>
</dbReference>
<evidence type="ECO:0000256" key="7">
    <source>
        <dbReference type="ARBA" id="ARBA00022984"/>
    </source>
</evidence>
<dbReference type="OrthoDB" id="9800958at2"/>
<dbReference type="SUPFAM" id="SSF63418">
    <property type="entry name" value="MurE/MurF N-terminal domain"/>
    <property type="match status" value="1"/>
</dbReference>
<dbReference type="InterPro" id="IPR051046">
    <property type="entry name" value="MurCDEF_CellWall_CoF430Synth"/>
</dbReference>
<organism evidence="15 16">
    <name type="scientific">Rhodovulum marinum</name>
    <dbReference type="NCBI Taxonomy" id="320662"/>
    <lineage>
        <taxon>Bacteria</taxon>
        <taxon>Pseudomonadati</taxon>
        <taxon>Pseudomonadota</taxon>
        <taxon>Alphaproteobacteria</taxon>
        <taxon>Rhodobacterales</taxon>
        <taxon>Paracoccaceae</taxon>
        <taxon>Rhodovulum</taxon>
    </lineage>
</organism>
<feature type="binding site" evidence="10">
    <location>
        <begin position="109"/>
        <end position="115"/>
    </location>
    <ligand>
        <name>ATP</name>
        <dbReference type="ChEBI" id="CHEBI:30616"/>
    </ligand>
</feature>
<sequence length="482" mass="50014">MSALWTAAEAAAATGGRATCDWQATGVSIDTRSLAPGDLFVALTDQRDGHDFVADALARGAAAALVSRVPEGVAGDAPLLIVPDVLAALGALGRAGRARARARVVGVTGSVGKTSTKEMLRAVLAGQGRVHAAEASFNNHWGVPLTLARLPSDDDFAVIEIGMNHPGEIAPLARLARPHVALITTVAPAHLEAFDDLAGIAHEKASIFEGLEDGGVAVYPDDLEVSPILAEAARGQAARPITFGASKSCDFRLLGAQLHPHSTVVEAKVGGEKLLFKIRAPGRHFAANALGVLAVAEALGIDRAVAACDLATWAPPGGRGARLKVPLDALDPEMAFEVIDDAFNANPASMAAALEVLAAAMPRDGVGRVARGRRIAILGDMLELGADEQAMHAGLADLPAMGRVDLVHCVGPRMRALYFALPLKRRGQWFDEAEPLAAKVHGLVDAGDVVLVKGSKGSRVSVVVDALRKLGQSVPETDEDLE</sequence>
<accession>A0A4R2Q3Z0</accession>
<dbReference type="GO" id="GO:0008360">
    <property type="term" value="P:regulation of cell shape"/>
    <property type="evidence" value="ECO:0007669"/>
    <property type="project" value="UniProtKB-KW"/>
</dbReference>
<dbReference type="RefSeq" id="WP_132460988.1">
    <property type="nucleotide sequence ID" value="NZ_SLXP01000002.1"/>
</dbReference>
<comment type="pathway">
    <text evidence="10 11">Cell wall biogenesis; peptidoglycan biosynthesis.</text>
</comment>
<feature type="domain" description="Mur ligase N-terminal catalytic" evidence="12">
    <location>
        <begin position="25"/>
        <end position="94"/>
    </location>
</feature>
<dbReference type="Proteomes" id="UP000294835">
    <property type="component" value="Unassembled WGS sequence"/>
</dbReference>
<keyword evidence="2 10" id="KW-0436">Ligase</keyword>
<dbReference type="Gene3D" id="3.40.1390.10">
    <property type="entry name" value="MurE/MurF, N-terminal domain"/>
    <property type="match status" value="1"/>
</dbReference>
<dbReference type="NCBIfam" id="TIGR01143">
    <property type="entry name" value="murF"/>
    <property type="match status" value="1"/>
</dbReference>
<evidence type="ECO:0000256" key="2">
    <source>
        <dbReference type="ARBA" id="ARBA00022598"/>
    </source>
</evidence>
<dbReference type="InterPro" id="IPR035911">
    <property type="entry name" value="MurE/MurF_N"/>
</dbReference>
<name>A0A4R2Q3Z0_9RHOB</name>
<protein>
    <recommendedName>
        <fullName evidence="10 11">UDP-N-acetylmuramoyl-tripeptide--D-alanyl-D-alanine ligase</fullName>
        <ecNumber evidence="10 11">6.3.2.10</ecNumber>
    </recommendedName>
    <alternativeName>
        <fullName evidence="10">D-alanyl-D-alanine-adding enzyme</fullName>
    </alternativeName>
</protein>
<comment type="catalytic activity">
    <reaction evidence="10 11">
        <text>D-alanyl-D-alanine + UDP-N-acetyl-alpha-D-muramoyl-L-alanyl-gamma-D-glutamyl-meso-2,6-diaminopimelate + ATP = UDP-N-acetyl-alpha-D-muramoyl-L-alanyl-gamma-D-glutamyl-meso-2,6-diaminopimeloyl-D-alanyl-D-alanine + ADP + phosphate + H(+)</text>
        <dbReference type="Rhea" id="RHEA:28374"/>
        <dbReference type="ChEBI" id="CHEBI:15378"/>
        <dbReference type="ChEBI" id="CHEBI:30616"/>
        <dbReference type="ChEBI" id="CHEBI:43474"/>
        <dbReference type="ChEBI" id="CHEBI:57822"/>
        <dbReference type="ChEBI" id="CHEBI:61386"/>
        <dbReference type="ChEBI" id="CHEBI:83905"/>
        <dbReference type="ChEBI" id="CHEBI:456216"/>
        <dbReference type="EC" id="6.3.2.10"/>
    </reaction>
</comment>
<evidence type="ECO:0000256" key="5">
    <source>
        <dbReference type="ARBA" id="ARBA00022840"/>
    </source>
</evidence>
<keyword evidence="4 10" id="KW-0547">Nucleotide-binding</keyword>
<evidence type="ECO:0000259" key="14">
    <source>
        <dbReference type="Pfam" id="PF08245"/>
    </source>
</evidence>
<dbReference type="PANTHER" id="PTHR43024:SF1">
    <property type="entry name" value="UDP-N-ACETYLMURAMOYL-TRIPEPTIDE--D-ALANYL-D-ALANINE LIGASE"/>
    <property type="match status" value="1"/>
</dbReference>
<keyword evidence="7 10" id="KW-0573">Peptidoglycan synthesis</keyword>
<feature type="domain" description="Mur ligase central" evidence="14">
    <location>
        <begin position="107"/>
        <end position="296"/>
    </location>
</feature>
<feature type="domain" description="Mur ligase C-terminal" evidence="13">
    <location>
        <begin position="336"/>
        <end position="455"/>
    </location>
</feature>
<keyword evidence="6 10" id="KW-0133">Cell shape</keyword>
<evidence type="ECO:0000256" key="10">
    <source>
        <dbReference type="HAMAP-Rule" id="MF_02019"/>
    </source>
</evidence>
<dbReference type="Pfam" id="PF08245">
    <property type="entry name" value="Mur_ligase_M"/>
    <property type="match status" value="1"/>
</dbReference>
<reference evidence="15 16" key="1">
    <citation type="submission" date="2019-03" db="EMBL/GenBank/DDBJ databases">
        <title>Genomic Encyclopedia of Type Strains, Phase IV (KMG-IV): sequencing the most valuable type-strain genomes for metagenomic binning, comparative biology and taxonomic classification.</title>
        <authorList>
            <person name="Goeker M."/>
        </authorList>
    </citation>
    <scope>NUCLEOTIDE SEQUENCE [LARGE SCALE GENOMIC DNA]</scope>
    <source>
        <strain evidence="15 16">DSM 18063</strain>
    </source>
</reference>
<keyword evidence="16" id="KW-1185">Reference proteome</keyword>
<comment type="function">
    <text evidence="10 11">Involved in cell wall formation. Catalyzes the final step in the synthesis of UDP-N-acetylmuramoyl-pentapeptide, the precursor of murein.</text>
</comment>
<dbReference type="Pfam" id="PF02875">
    <property type="entry name" value="Mur_ligase_C"/>
    <property type="match status" value="1"/>
</dbReference>
<dbReference type="InterPro" id="IPR005863">
    <property type="entry name" value="UDP-N-AcMur_synth"/>
</dbReference>
<proteinExistence type="inferred from homology"/>
<dbReference type="InterPro" id="IPR004101">
    <property type="entry name" value="Mur_ligase_C"/>
</dbReference>
<dbReference type="InterPro" id="IPR013221">
    <property type="entry name" value="Mur_ligase_cen"/>
</dbReference>
<evidence type="ECO:0000256" key="11">
    <source>
        <dbReference type="RuleBase" id="RU004136"/>
    </source>
</evidence>
<evidence type="ECO:0000256" key="6">
    <source>
        <dbReference type="ARBA" id="ARBA00022960"/>
    </source>
</evidence>
<dbReference type="SUPFAM" id="SSF53244">
    <property type="entry name" value="MurD-like peptide ligases, peptide-binding domain"/>
    <property type="match status" value="1"/>
</dbReference>
<dbReference type="GO" id="GO:0047480">
    <property type="term" value="F:UDP-N-acetylmuramoyl-tripeptide-D-alanyl-D-alanine ligase activity"/>
    <property type="evidence" value="ECO:0007669"/>
    <property type="project" value="UniProtKB-UniRule"/>
</dbReference>